<dbReference type="EMBL" id="SNRY01002696">
    <property type="protein sequence ID" value="KAA6323893.1"/>
    <property type="molecule type" value="Genomic_DNA"/>
</dbReference>
<proteinExistence type="predicted"/>
<protein>
    <submittedName>
        <fullName evidence="1">Uncharacterized protein</fullName>
    </submittedName>
</protein>
<comment type="caution">
    <text evidence="1">The sequence shown here is derived from an EMBL/GenBank/DDBJ whole genome shotgun (WGS) entry which is preliminary data.</text>
</comment>
<dbReference type="AlphaFoldDB" id="A0A5J4QTE0"/>
<evidence type="ECO:0000313" key="1">
    <source>
        <dbReference type="EMBL" id="KAA6323893.1"/>
    </source>
</evidence>
<gene>
    <name evidence="1" type="ORF">EZS27_026716</name>
</gene>
<name>A0A5J4QTE0_9ZZZZ</name>
<sequence>MNNKNEIVFENGKRSVSRHLVFHELKKQLTKERRVRNFWLSLFSYLINNNSLYFGSVHI</sequence>
<reference evidence="1" key="1">
    <citation type="submission" date="2019-03" db="EMBL/GenBank/DDBJ databases">
        <title>Single cell metagenomics reveals metabolic interactions within the superorganism composed of flagellate Streblomastix strix and complex community of Bacteroidetes bacteria on its surface.</title>
        <authorList>
            <person name="Treitli S.C."/>
            <person name="Kolisko M."/>
            <person name="Husnik F."/>
            <person name="Keeling P."/>
            <person name="Hampl V."/>
        </authorList>
    </citation>
    <scope>NUCLEOTIDE SEQUENCE</scope>
    <source>
        <strain evidence="1">STM</strain>
    </source>
</reference>
<accession>A0A5J4QTE0</accession>
<organism evidence="1">
    <name type="scientific">termite gut metagenome</name>
    <dbReference type="NCBI Taxonomy" id="433724"/>
    <lineage>
        <taxon>unclassified sequences</taxon>
        <taxon>metagenomes</taxon>
        <taxon>organismal metagenomes</taxon>
    </lineage>
</organism>